<evidence type="ECO:0000313" key="2">
    <source>
        <dbReference type="EMBL" id="GGE62785.1"/>
    </source>
</evidence>
<dbReference type="Proteomes" id="UP000605259">
    <property type="component" value="Unassembled WGS sequence"/>
</dbReference>
<dbReference type="FunFam" id="1.10.3210.10:FF:000026">
    <property type="entry name" value="Metal-dependent phosphohydrolase"/>
    <property type="match status" value="1"/>
</dbReference>
<accession>A0A917AN92</accession>
<proteinExistence type="predicted"/>
<reference evidence="2" key="2">
    <citation type="submission" date="2020-09" db="EMBL/GenBank/DDBJ databases">
        <authorList>
            <person name="Sun Q."/>
            <person name="Zhou Y."/>
        </authorList>
    </citation>
    <scope>NUCLEOTIDE SEQUENCE</scope>
    <source>
        <strain evidence="2">CGMCC 1.12698</strain>
    </source>
</reference>
<protein>
    <recommendedName>
        <fullName evidence="1">HD domain-containing protein</fullName>
    </recommendedName>
</protein>
<evidence type="ECO:0000259" key="1">
    <source>
        <dbReference type="PROSITE" id="PS51831"/>
    </source>
</evidence>
<evidence type="ECO:0000313" key="3">
    <source>
        <dbReference type="Proteomes" id="UP000605259"/>
    </source>
</evidence>
<reference evidence="2" key="1">
    <citation type="journal article" date="2014" name="Int. J. Syst. Evol. Microbiol.">
        <title>Complete genome sequence of Corynebacterium casei LMG S-19264T (=DSM 44701T), isolated from a smear-ripened cheese.</title>
        <authorList>
            <consortium name="US DOE Joint Genome Institute (JGI-PGF)"/>
            <person name="Walter F."/>
            <person name="Albersmeier A."/>
            <person name="Kalinowski J."/>
            <person name="Ruckert C."/>
        </authorList>
    </citation>
    <scope>NUCLEOTIDE SEQUENCE</scope>
    <source>
        <strain evidence="2">CGMCC 1.12698</strain>
    </source>
</reference>
<keyword evidence="3" id="KW-1185">Reference proteome</keyword>
<feature type="domain" description="HD" evidence="1">
    <location>
        <begin position="49"/>
        <end position="150"/>
    </location>
</feature>
<name>A0A917AN92_9BACI</name>
<dbReference type="CDD" id="cd00077">
    <property type="entry name" value="HDc"/>
    <property type="match status" value="1"/>
</dbReference>
<dbReference type="RefSeq" id="WP_188387425.1">
    <property type="nucleotide sequence ID" value="NZ_BMFK01000001.1"/>
</dbReference>
<dbReference type="PANTHER" id="PTHR11373">
    <property type="entry name" value="DEOXYNUCLEOSIDE TRIPHOSPHATE TRIPHOSPHOHYDROLASE"/>
    <property type="match status" value="1"/>
</dbReference>
<dbReference type="PROSITE" id="PS51831">
    <property type="entry name" value="HD"/>
    <property type="match status" value="1"/>
</dbReference>
<dbReference type="InterPro" id="IPR003607">
    <property type="entry name" value="HD/PDEase_dom"/>
</dbReference>
<dbReference type="SMART" id="SM00471">
    <property type="entry name" value="HDc"/>
    <property type="match status" value="1"/>
</dbReference>
<dbReference type="SUPFAM" id="SSF109604">
    <property type="entry name" value="HD-domain/PDEase-like"/>
    <property type="match status" value="1"/>
</dbReference>
<dbReference type="AlphaFoldDB" id="A0A917AN92"/>
<sequence>MKIYDPLYGKFDVENVLGEVIQSPPIQRLKNIHQGGACYLVNPLWDVTRYEHSIGVMLLIRKLGGSIEEQIAGLLHDVSHTAFSHVIDYVLKHEQEDYHESIYEQVIEQSSIPKILEKYGYNYKHLLYEQEWGLLEQPLPLLCADRIDYTLRDLARSEEIKVQRATSFLDSLVVVEGQIAVTSIEQSEWFVQTYYREVIDYFLHPLNIYVNEVMTKVIQRAMEHNILVVDDFLLEDEQVLHMLRSSENKEVLTLLQMIHQEVEENEHKYDLHVAKKIRLIDPLVYHNETLAPVSHLSIKVQSWNEEALIKSEKGTFVKVRTKN</sequence>
<dbReference type="GO" id="GO:0008832">
    <property type="term" value="F:dGTPase activity"/>
    <property type="evidence" value="ECO:0007669"/>
    <property type="project" value="TreeGrafter"/>
</dbReference>
<dbReference type="InterPro" id="IPR006674">
    <property type="entry name" value="HD_domain"/>
</dbReference>
<dbReference type="GO" id="GO:0006203">
    <property type="term" value="P:dGTP catabolic process"/>
    <property type="evidence" value="ECO:0007669"/>
    <property type="project" value="TreeGrafter"/>
</dbReference>
<organism evidence="2 3">
    <name type="scientific">Priestia taiwanensis</name>
    <dbReference type="NCBI Taxonomy" id="1347902"/>
    <lineage>
        <taxon>Bacteria</taxon>
        <taxon>Bacillati</taxon>
        <taxon>Bacillota</taxon>
        <taxon>Bacilli</taxon>
        <taxon>Bacillales</taxon>
        <taxon>Bacillaceae</taxon>
        <taxon>Priestia</taxon>
    </lineage>
</organism>
<dbReference type="Pfam" id="PF01966">
    <property type="entry name" value="HD"/>
    <property type="match status" value="1"/>
</dbReference>
<dbReference type="Gene3D" id="1.10.3210.10">
    <property type="entry name" value="Hypothetical protein af1432"/>
    <property type="match status" value="1"/>
</dbReference>
<dbReference type="EMBL" id="BMFK01000001">
    <property type="protein sequence ID" value="GGE62785.1"/>
    <property type="molecule type" value="Genomic_DNA"/>
</dbReference>
<comment type="caution">
    <text evidence="2">The sequence shown here is derived from an EMBL/GenBank/DDBJ whole genome shotgun (WGS) entry which is preliminary data.</text>
</comment>
<dbReference type="PANTHER" id="PTHR11373:SF41">
    <property type="entry name" value="METAL-DEPENDENT PHOSPHOHYDROLASE"/>
    <property type="match status" value="1"/>
</dbReference>
<gene>
    <name evidence="2" type="primary">ydhJ</name>
    <name evidence="2" type="ORF">GCM10007140_11310</name>
</gene>
<dbReference type="InterPro" id="IPR050135">
    <property type="entry name" value="dGTPase-like"/>
</dbReference>